<dbReference type="InterPro" id="IPR036259">
    <property type="entry name" value="MFS_trans_sf"/>
</dbReference>
<dbReference type="Proteomes" id="UP000525078">
    <property type="component" value="Unassembled WGS sequence"/>
</dbReference>
<dbReference type="EMBL" id="JAATIP010000006">
    <property type="protein sequence ID" value="KAF4395635.1"/>
    <property type="molecule type" value="Genomic_DNA"/>
</dbReference>
<accession>A0A7J6HKR1</accession>
<gene>
    <name evidence="1" type="ORF">F8388_008734</name>
</gene>
<protein>
    <submittedName>
        <fullName evidence="1">Uncharacterized protein</fullName>
    </submittedName>
</protein>
<name>A0A7J6HKR1_CANSA</name>
<sequence>MWLIPKSLAQAFTRVSEHYLNGLAEAFTGIGQTEFYYSEIPKSMSSIAASLFGLGMAMANMVTLCQSRMAEFTEQPFRPREKLIEK</sequence>
<organism evidence="1 2">
    <name type="scientific">Cannabis sativa</name>
    <name type="common">Hemp</name>
    <name type="synonym">Marijuana</name>
    <dbReference type="NCBI Taxonomy" id="3483"/>
    <lineage>
        <taxon>Eukaryota</taxon>
        <taxon>Viridiplantae</taxon>
        <taxon>Streptophyta</taxon>
        <taxon>Embryophyta</taxon>
        <taxon>Tracheophyta</taxon>
        <taxon>Spermatophyta</taxon>
        <taxon>Magnoliopsida</taxon>
        <taxon>eudicotyledons</taxon>
        <taxon>Gunneridae</taxon>
        <taxon>Pentapetalae</taxon>
        <taxon>rosids</taxon>
        <taxon>fabids</taxon>
        <taxon>Rosales</taxon>
        <taxon>Cannabaceae</taxon>
        <taxon>Cannabis</taxon>
    </lineage>
</organism>
<dbReference type="Gene3D" id="1.20.1250.20">
    <property type="entry name" value="MFS general substrate transporter like domains"/>
    <property type="match status" value="1"/>
</dbReference>
<proteinExistence type="predicted"/>
<evidence type="ECO:0000313" key="2">
    <source>
        <dbReference type="Proteomes" id="UP000525078"/>
    </source>
</evidence>
<reference evidence="1 2" key="1">
    <citation type="journal article" date="2020" name="bioRxiv">
        <title>Sequence and annotation of 42 cannabis genomes reveals extensive copy number variation in cannabinoid synthesis and pathogen resistance genes.</title>
        <authorList>
            <person name="Mckernan K.J."/>
            <person name="Helbert Y."/>
            <person name="Kane L.T."/>
            <person name="Ebling H."/>
            <person name="Zhang L."/>
            <person name="Liu B."/>
            <person name="Eaton Z."/>
            <person name="Mclaughlin S."/>
            <person name="Kingan S."/>
            <person name="Baybayan P."/>
            <person name="Concepcion G."/>
            <person name="Jordan M."/>
            <person name="Riva A."/>
            <person name="Barbazuk W."/>
            <person name="Harkins T."/>
        </authorList>
    </citation>
    <scope>NUCLEOTIDE SEQUENCE [LARGE SCALE GENOMIC DNA]</scope>
    <source>
        <strain evidence="2">cv. Jamaican Lion 4</strain>
        <tissue evidence="1">Leaf</tissue>
    </source>
</reference>
<evidence type="ECO:0000313" key="1">
    <source>
        <dbReference type="EMBL" id="KAF4395635.1"/>
    </source>
</evidence>
<comment type="caution">
    <text evidence="1">The sequence shown here is derived from an EMBL/GenBank/DDBJ whole genome shotgun (WGS) entry which is preliminary data.</text>
</comment>
<dbReference type="AlphaFoldDB" id="A0A7J6HKR1"/>